<keyword evidence="1" id="KW-0677">Repeat</keyword>
<evidence type="ECO:0000259" key="2">
    <source>
        <dbReference type="PROSITE" id="PS51272"/>
    </source>
</evidence>
<sequence>MGVKKGAADLGYLGEVTKSVMVTGSPPAQDLAALAALKEKLVQNMVNLARKVEADAGAILSDAQGEVVLGIQEKALKGDTEITVKELTAAGAAGAVPAAPAGYRQVSPLYDFGPDGVTFEIPATLILKVVLSPLIKPENLALAWYDRAHGRWVAVPAVVDATQGLVLAKLRHFTAYAVFARLPQKSFTDVTPASSGWAREAVERLAGAGIVAGADGRRFAPTRAMTRAEFATLLVRALGLEERDCTVCPFRDVDAGSWYAGTVTAAAYAGLVKGFPDGSFRPNAPVNREEVAVLIARAAGAGTARTDLPFADAVGIHSWAKADVAAAVAGGLVKGFPDGTFRPAAPASRAAGAVMVYRMLAGLNF</sequence>
<organism evidence="3">
    <name type="scientific">Ammonifex degensii</name>
    <dbReference type="NCBI Taxonomy" id="42838"/>
    <lineage>
        <taxon>Bacteria</taxon>
        <taxon>Bacillati</taxon>
        <taxon>Bacillota</taxon>
        <taxon>Clostridia</taxon>
        <taxon>Thermoanaerobacterales</taxon>
        <taxon>Thermoanaerobacteraceae</taxon>
        <taxon>Ammonifex</taxon>
    </lineage>
</organism>
<feature type="domain" description="SLH" evidence="2">
    <location>
        <begin position="310"/>
        <end position="365"/>
    </location>
</feature>
<reference evidence="3" key="1">
    <citation type="journal article" date="2020" name="mSystems">
        <title>Genome- and Community-Level Interaction Insights into Carbon Utilization and Element Cycling Functions of Hydrothermarchaeota in Hydrothermal Sediment.</title>
        <authorList>
            <person name="Zhou Z."/>
            <person name="Liu Y."/>
            <person name="Xu W."/>
            <person name="Pan J."/>
            <person name="Luo Z.H."/>
            <person name="Li M."/>
        </authorList>
    </citation>
    <scope>NUCLEOTIDE SEQUENCE [LARGE SCALE GENOMIC DNA]</scope>
    <source>
        <strain evidence="3">SpSt-300</strain>
    </source>
</reference>
<proteinExistence type="predicted"/>
<dbReference type="Gene3D" id="2.60.220.30">
    <property type="match status" value="1"/>
</dbReference>
<dbReference type="PANTHER" id="PTHR43308:SF5">
    <property type="entry name" value="S-LAYER PROTEIN _ PEPTIDOGLYCAN ENDO-BETA-N-ACETYLGLUCOSAMINIDASE"/>
    <property type="match status" value="1"/>
</dbReference>
<dbReference type="EMBL" id="DSMU01000311">
    <property type="protein sequence ID" value="HEL66010.1"/>
    <property type="molecule type" value="Genomic_DNA"/>
</dbReference>
<comment type="caution">
    <text evidence="3">The sequence shown here is derived from an EMBL/GenBank/DDBJ whole genome shotgun (WGS) entry which is preliminary data.</text>
</comment>
<evidence type="ECO:0000256" key="1">
    <source>
        <dbReference type="ARBA" id="ARBA00022737"/>
    </source>
</evidence>
<dbReference type="PANTHER" id="PTHR43308">
    <property type="entry name" value="OUTER MEMBRANE PROTEIN ALPHA-RELATED"/>
    <property type="match status" value="1"/>
</dbReference>
<feature type="domain" description="SLH" evidence="2">
    <location>
        <begin position="184"/>
        <end position="244"/>
    </location>
</feature>
<evidence type="ECO:0000313" key="3">
    <source>
        <dbReference type="EMBL" id="HEL66010.1"/>
    </source>
</evidence>
<dbReference type="AlphaFoldDB" id="A0A7C2EJG5"/>
<dbReference type="InterPro" id="IPR001119">
    <property type="entry name" value="SLH_dom"/>
</dbReference>
<gene>
    <name evidence="3" type="ORF">ENQ34_04960</name>
</gene>
<dbReference type="PROSITE" id="PS51272">
    <property type="entry name" value="SLH"/>
    <property type="match status" value="3"/>
</dbReference>
<protein>
    <submittedName>
        <fullName evidence="3">S-layer homology domain-containing protein</fullName>
    </submittedName>
</protein>
<name>A0A7C2EJG5_9THEO</name>
<dbReference type="InterPro" id="IPR051465">
    <property type="entry name" value="Cell_Envelope_Struct_Comp"/>
</dbReference>
<accession>A0A7C2EJG5</accession>
<feature type="domain" description="SLH" evidence="2">
    <location>
        <begin position="246"/>
        <end position="309"/>
    </location>
</feature>
<dbReference type="Pfam" id="PF00395">
    <property type="entry name" value="SLH"/>
    <property type="match status" value="3"/>
</dbReference>